<dbReference type="PANTHER" id="PTHR47210:SF1">
    <property type="entry name" value="MEDIATOR OF RNA POLYMERASE II TRANSCRIPTION SUBUNIT 26C-RELATED"/>
    <property type="match status" value="1"/>
</dbReference>
<dbReference type="GO" id="GO:0003746">
    <property type="term" value="F:translation elongation factor activity"/>
    <property type="evidence" value="ECO:0007669"/>
    <property type="project" value="UniProtKB-KW"/>
</dbReference>
<gene>
    <name evidence="6" type="ORF">BSL78_14183</name>
</gene>
<evidence type="ECO:0000313" key="6">
    <source>
        <dbReference type="EMBL" id="PIK48938.1"/>
    </source>
</evidence>
<keyword evidence="6" id="KW-0251">Elongation factor</keyword>
<dbReference type="InterPro" id="IPR035441">
    <property type="entry name" value="TFIIS/LEDGF_dom_sf"/>
</dbReference>
<evidence type="ECO:0000313" key="7">
    <source>
        <dbReference type="Proteomes" id="UP000230750"/>
    </source>
</evidence>
<dbReference type="AlphaFoldDB" id="A0A2G8KLW9"/>
<feature type="compositionally biased region" description="Basic and acidic residues" evidence="4">
    <location>
        <begin position="94"/>
        <end position="116"/>
    </location>
</feature>
<comment type="caution">
    <text evidence="6">The sequence shown here is derived from an EMBL/GenBank/DDBJ whole genome shotgun (WGS) entry which is preliminary data.</text>
</comment>
<dbReference type="Pfam" id="PF08711">
    <property type="entry name" value="Med26"/>
    <property type="match status" value="1"/>
</dbReference>
<evidence type="ECO:0000256" key="1">
    <source>
        <dbReference type="ARBA" id="ARBA00004123"/>
    </source>
</evidence>
<dbReference type="GO" id="GO:0005634">
    <property type="term" value="C:nucleus"/>
    <property type="evidence" value="ECO:0007669"/>
    <property type="project" value="UniProtKB-SubCell"/>
</dbReference>
<evidence type="ECO:0000259" key="5">
    <source>
        <dbReference type="PROSITE" id="PS51319"/>
    </source>
</evidence>
<dbReference type="InterPro" id="IPR017923">
    <property type="entry name" value="TFIIS_N"/>
</dbReference>
<reference evidence="6 7" key="1">
    <citation type="journal article" date="2017" name="PLoS Biol.">
        <title>The sea cucumber genome provides insights into morphological evolution and visceral regeneration.</title>
        <authorList>
            <person name="Zhang X."/>
            <person name="Sun L."/>
            <person name="Yuan J."/>
            <person name="Sun Y."/>
            <person name="Gao Y."/>
            <person name="Zhang L."/>
            <person name="Li S."/>
            <person name="Dai H."/>
            <person name="Hamel J.F."/>
            <person name="Liu C."/>
            <person name="Yu Y."/>
            <person name="Liu S."/>
            <person name="Lin W."/>
            <person name="Guo K."/>
            <person name="Jin S."/>
            <person name="Xu P."/>
            <person name="Storey K.B."/>
            <person name="Huan P."/>
            <person name="Zhang T."/>
            <person name="Zhou Y."/>
            <person name="Zhang J."/>
            <person name="Lin C."/>
            <person name="Li X."/>
            <person name="Xing L."/>
            <person name="Huo D."/>
            <person name="Sun M."/>
            <person name="Wang L."/>
            <person name="Mercier A."/>
            <person name="Li F."/>
            <person name="Yang H."/>
            <person name="Xiang J."/>
        </authorList>
    </citation>
    <scope>NUCLEOTIDE SEQUENCE [LARGE SCALE GENOMIC DNA]</scope>
    <source>
        <strain evidence="6">Shaxun</strain>
        <tissue evidence="6">Muscle</tissue>
    </source>
</reference>
<protein>
    <submittedName>
        <fullName evidence="6">Putative transcription elongation factor S-II-like isoform X1</fullName>
    </submittedName>
</protein>
<organism evidence="6 7">
    <name type="scientific">Stichopus japonicus</name>
    <name type="common">Sea cucumber</name>
    <dbReference type="NCBI Taxonomy" id="307972"/>
    <lineage>
        <taxon>Eukaryota</taxon>
        <taxon>Metazoa</taxon>
        <taxon>Echinodermata</taxon>
        <taxon>Eleutherozoa</taxon>
        <taxon>Echinozoa</taxon>
        <taxon>Holothuroidea</taxon>
        <taxon>Aspidochirotacea</taxon>
        <taxon>Aspidochirotida</taxon>
        <taxon>Stichopodidae</taxon>
        <taxon>Apostichopus</taxon>
    </lineage>
</organism>
<dbReference type="PANTHER" id="PTHR47210">
    <property type="entry name" value="MEDIATOR OF RNA POLYMERASE II TRANSCRIPTION SUBUNIT 26C-RELATED"/>
    <property type="match status" value="1"/>
</dbReference>
<dbReference type="STRING" id="307972.A0A2G8KLW9"/>
<dbReference type="Proteomes" id="UP000230750">
    <property type="component" value="Unassembled WGS sequence"/>
</dbReference>
<keyword evidence="7" id="KW-1185">Reference proteome</keyword>
<dbReference type="Gene3D" id="1.20.930.10">
    <property type="entry name" value="Conserved domain common to transcription factors TFIIS, elongin A, CRSP70"/>
    <property type="match status" value="1"/>
</dbReference>
<sequence length="135" mass="14864">IIKGDTKFISHMLIITAVCTSQVEDYSKALDLLQELKAKKITLDVLQKTRIGMAVNNLRKKTSNEEVITLSKGLIKGWKKLLPTDNKNNGTSSTKEDAEGKKQGNSEEDSRKEDGKSSNSSSLAGENSVRKNVVR</sequence>
<dbReference type="CDD" id="cd00183">
    <property type="entry name" value="TFIIS_I"/>
    <property type="match status" value="1"/>
</dbReference>
<evidence type="ECO:0000256" key="3">
    <source>
        <dbReference type="PROSITE-ProRule" id="PRU00649"/>
    </source>
</evidence>
<evidence type="ECO:0000256" key="4">
    <source>
        <dbReference type="SAM" id="MobiDB-lite"/>
    </source>
</evidence>
<dbReference type="PROSITE" id="PS51319">
    <property type="entry name" value="TFIIS_N"/>
    <property type="match status" value="1"/>
</dbReference>
<dbReference type="SUPFAM" id="SSF47676">
    <property type="entry name" value="Conserved domain common to transcription factors TFIIS, elongin A, CRSP70"/>
    <property type="match status" value="1"/>
</dbReference>
<name>A0A2G8KLW9_STIJA</name>
<dbReference type="SMART" id="SM00509">
    <property type="entry name" value="TFS2N"/>
    <property type="match status" value="1"/>
</dbReference>
<dbReference type="InterPro" id="IPR044790">
    <property type="entry name" value="MD26C-like"/>
</dbReference>
<dbReference type="OrthoDB" id="6537998at2759"/>
<keyword evidence="6" id="KW-0648">Protein biosynthesis</keyword>
<accession>A0A2G8KLW9</accession>
<dbReference type="EMBL" id="MRZV01000491">
    <property type="protein sequence ID" value="PIK48938.1"/>
    <property type="molecule type" value="Genomic_DNA"/>
</dbReference>
<keyword evidence="2 3" id="KW-0539">Nucleus</keyword>
<feature type="non-terminal residue" evidence="6">
    <location>
        <position position="1"/>
    </location>
</feature>
<proteinExistence type="predicted"/>
<evidence type="ECO:0000256" key="2">
    <source>
        <dbReference type="ARBA" id="ARBA00023242"/>
    </source>
</evidence>
<feature type="domain" description="TFIIS N-terminal" evidence="5">
    <location>
        <begin position="1"/>
        <end position="85"/>
    </location>
</feature>
<feature type="region of interest" description="Disordered" evidence="4">
    <location>
        <begin position="81"/>
        <end position="135"/>
    </location>
</feature>
<dbReference type="InterPro" id="IPR003617">
    <property type="entry name" value="TFIIS/CRSP70_N_sub"/>
</dbReference>
<comment type="subcellular location">
    <subcellularLocation>
        <location evidence="1 3">Nucleus</location>
    </subcellularLocation>
</comment>